<dbReference type="AlphaFoldDB" id="A0A6J4R6K8"/>
<feature type="region of interest" description="Disordered" evidence="1">
    <location>
        <begin position="1"/>
        <end position="72"/>
    </location>
</feature>
<reference evidence="2" key="1">
    <citation type="submission" date="2020-02" db="EMBL/GenBank/DDBJ databases">
        <authorList>
            <person name="Meier V. D."/>
        </authorList>
    </citation>
    <scope>NUCLEOTIDE SEQUENCE</scope>
    <source>
        <strain evidence="2">AVDCRST_MAG02</strain>
    </source>
</reference>
<organism evidence="2">
    <name type="scientific">uncultured Rubrobacteraceae bacterium</name>
    <dbReference type="NCBI Taxonomy" id="349277"/>
    <lineage>
        <taxon>Bacteria</taxon>
        <taxon>Bacillati</taxon>
        <taxon>Actinomycetota</taxon>
        <taxon>Rubrobacteria</taxon>
        <taxon>Rubrobacterales</taxon>
        <taxon>Rubrobacteraceae</taxon>
        <taxon>environmental samples</taxon>
    </lineage>
</organism>
<feature type="non-terminal residue" evidence="2">
    <location>
        <position position="72"/>
    </location>
</feature>
<feature type="non-terminal residue" evidence="2">
    <location>
        <position position="1"/>
    </location>
</feature>
<gene>
    <name evidence="2" type="ORF">AVDCRST_MAG02-2467</name>
</gene>
<sequence>GKGRGTHPAFSRIGRERSRRSGRTEPVRFLRFSAKRARDHPRVSSYTGIAPRSSRRPAQPEPRDRSRSFPRV</sequence>
<feature type="compositionally biased region" description="Basic and acidic residues" evidence="1">
    <location>
        <begin position="61"/>
        <end position="72"/>
    </location>
</feature>
<evidence type="ECO:0000313" key="2">
    <source>
        <dbReference type="EMBL" id="CAA9457134.1"/>
    </source>
</evidence>
<proteinExistence type="predicted"/>
<protein>
    <submittedName>
        <fullName evidence="2">Uncharacterized protein</fullName>
    </submittedName>
</protein>
<evidence type="ECO:0000256" key="1">
    <source>
        <dbReference type="SAM" id="MobiDB-lite"/>
    </source>
</evidence>
<dbReference type="EMBL" id="CADCVH010000053">
    <property type="protein sequence ID" value="CAA9457134.1"/>
    <property type="molecule type" value="Genomic_DNA"/>
</dbReference>
<name>A0A6J4R6K8_9ACTN</name>
<accession>A0A6J4R6K8</accession>